<dbReference type="STRING" id="1037660.A0A066WP19"/>
<dbReference type="FunCoup" id="A0A066WP19">
    <property type="interactions" value="51"/>
</dbReference>
<name>A0A066WP19_TILAU</name>
<evidence type="ECO:0000259" key="8">
    <source>
        <dbReference type="PROSITE" id="PS50217"/>
    </source>
</evidence>
<dbReference type="Proteomes" id="UP000027361">
    <property type="component" value="Unassembled WGS sequence"/>
</dbReference>
<dbReference type="GeneID" id="25263722"/>
<keyword evidence="4" id="KW-0804">Transcription</keyword>
<comment type="subcellular location">
    <subcellularLocation>
        <location evidence="1">Nucleus</location>
    </subcellularLocation>
</comment>
<protein>
    <recommendedName>
        <fullName evidence="8">BZIP domain-containing protein</fullName>
    </recommendedName>
</protein>
<feature type="region of interest" description="Disordered" evidence="7">
    <location>
        <begin position="659"/>
        <end position="730"/>
    </location>
</feature>
<evidence type="ECO:0000256" key="1">
    <source>
        <dbReference type="ARBA" id="ARBA00004123"/>
    </source>
</evidence>
<dbReference type="InterPro" id="IPR004827">
    <property type="entry name" value="bZIP"/>
</dbReference>
<dbReference type="GO" id="GO:0003700">
    <property type="term" value="F:DNA-binding transcription factor activity"/>
    <property type="evidence" value="ECO:0007669"/>
    <property type="project" value="InterPro"/>
</dbReference>
<dbReference type="Pfam" id="PF11786">
    <property type="entry name" value="Aft1_HRA"/>
    <property type="match status" value="1"/>
</dbReference>
<keyword evidence="5" id="KW-0539">Nucleus</keyword>
<dbReference type="InterPro" id="IPR046347">
    <property type="entry name" value="bZIP_sf"/>
</dbReference>
<sequence length="730" mass="72937">MPAAATHQAPALSRQRSSRLELEPNPFEASFKSPEGDGLDGGVGKSAETSSTSPSKGKRAGAPSTTRTRSSARNAAAAKAKEDTGNAADEAPNNSKGSVPSTQVSAAAASINGKAAIGGSTLPGVATLTSPSGDAASPFNWINGSLRTGPLSPAMLGGPSASAQGFDPSAFRTGFTPDLSNYKTGLTPLGGISFQPPSPNTAAFLAIVSNGSNGVAVPGNGGSAAMTPNTLNALAASAPGLADTTAPSTMGPPGTSVVGQFNSHARADIVPQPFDYAFSRSIHDKPTSRLRSSTTHEDDGSHSVSPEMINKSLGAEATGTRGAIGHRSDGSLMNPNRAGNAQGRSGQGVQGQGPGGPGEPGADHGAASGLFLLSQAQQELSKREDADAAAHAAAQALTGIPRRQAPPQPPQHHQQQQQKQQPQHAHMGHQRPLHPAAVAMYTNGMVAPAGTTQTSKGAGGKSANKRKKANDDEGGKPGGKSGKAGAGADAATVPAGGKGSKKLKSDSGGALVNSSAANAAHSKAGSSEAASDDDMDDGDSKNEQDLDEDEKRRNFLERNRQAALKCRQRKKAWLQSLQAKVEFLTQDNESLQNTVGALRNEIVYLKTQLMHANAQMLSVASATQANGPAPAVADVVAGRGPVPPVAGAVSEAAGAVVATGAGGHGRPGRAHPSASGVPGAGPSGAVHADSAGGGGATGTTMPPGLQGSVAGLPPANPPTFEQSTVQRTGS</sequence>
<keyword evidence="10" id="KW-1185">Reference proteome</keyword>
<comment type="caution">
    <text evidence="9">The sequence shown here is derived from an EMBL/GenBank/DDBJ whole genome shotgun (WGS) entry which is preliminary data.</text>
</comment>
<evidence type="ECO:0000256" key="2">
    <source>
        <dbReference type="ARBA" id="ARBA00023015"/>
    </source>
</evidence>
<evidence type="ECO:0000256" key="3">
    <source>
        <dbReference type="ARBA" id="ARBA00023125"/>
    </source>
</evidence>
<evidence type="ECO:0000256" key="7">
    <source>
        <dbReference type="SAM" id="MobiDB-lite"/>
    </source>
</evidence>
<feature type="region of interest" description="Disordered" evidence="7">
    <location>
        <begin position="320"/>
        <end position="366"/>
    </location>
</feature>
<dbReference type="FunFam" id="1.20.5.170:FF:000053">
    <property type="entry name" value="BZIP transcription factor AtfA"/>
    <property type="match status" value="1"/>
</dbReference>
<feature type="region of interest" description="Disordered" evidence="7">
    <location>
        <begin position="1"/>
        <end position="102"/>
    </location>
</feature>
<feature type="compositionally biased region" description="Gly residues" evidence="7">
    <location>
        <begin position="345"/>
        <end position="359"/>
    </location>
</feature>
<dbReference type="InterPro" id="IPR021755">
    <property type="entry name" value="TF_Aft1_HRA"/>
</dbReference>
<proteinExistence type="predicted"/>
<organism evidence="9 10">
    <name type="scientific">Tilletiaria anomala (strain ATCC 24038 / CBS 436.72 / UBC 951)</name>
    <dbReference type="NCBI Taxonomy" id="1037660"/>
    <lineage>
        <taxon>Eukaryota</taxon>
        <taxon>Fungi</taxon>
        <taxon>Dikarya</taxon>
        <taxon>Basidiomycota</taxon>
        <taxon>Ustilaginomycotina</taxon>
        <taxon>Exobasidiomycetes</taxon>
        <taxon>Georgefischeriales</taxon>
        <taxon>Tilletiariaceae</taxon>
        <taxon>Tilletiaria</taxon>
    </lineage>
</organism>
<dbReference type="GO" id="GO:0005634">
    <property type="term" value="C:nucleus"/>
    <property type="evidence" value="ECO:0007669"/>
    <property type="project" value="UniProtKB-SubCell"/>
</dbReference>
<feature type="compositionally biased region" description="Low complexity" evidence="7">
    <location>
        <begin position="486"/>
        <end position="495"/>
    </location>
</feature>
<feature type="compositionally biased region" description="Basic and acidic residues" evidence="7">
    <location>
        <begin position="538"/>
        <end position="553"/>
    </location>
</feature>
<dbReference type="AlphaFoldDB" id="A0A066WP19"/>
<evidence type="ECO:0000313" key="9">
    <source>
        <dbReference type="EMBL" id="KDN52759.1"/>
    </source>
</evidence>
<feature type="region of interest" description="Disordered" evidence="7">
    <location>
        <begin position="401"/>
        <end position="430"/>
    </location>
</feature>
<dbReference type="SMART" id="SM00338">
    <property type="entry name" value="BRLZ"/>
    <property type="match status" value="1"/>
</dbReference>
<dbReference type="InParanoid" id="A0A066WP19"/>
<evidence type="ECO:0000256" key="6">
    <source>
        <dbReference type="SAM" id="Coils"/>
    </source>
</evidence>
<dbReference type="Gene3D" id="1.20.5.170">
    <property type="match status" value="1"/>
</dbReference>
<dbReference type="CDD" id="cd14687">
    <property type="entry name" value="bZIP_ATF2"/>
    <property type="match status" value="1"/>
</dbReference>
<feature type="compositionally biased region" description="Gly residues" evidence="7">
    <location>
        <begin position="476"/>
        <end position="485"/>
    </location>
</feature>
<keyword evidence="3" id="KW-0238">DNA-binding</keyword>
<feature type="compositionally biased region" description="Low complexity" evidence="7">
    <location>
        <begin position="60"/>
        <end position="78"/>
    </location>
</feature>
<keyword evidence="6" id="KW-0175">Coiled coil</keyword>
<gene>
    <name evidence="9" type="ORF">K437DRAFT_253963</name>
</gene>
<feature type="coiled-coil region" evidence="6">
    <location>
        <begin position="574"/>
        <end position="601"/>
    </location>
</feature>
<dbReference type="HOGENOM" id="CLU_379553_0_0_1"/>
<evidence type="ECO:0000256" key="4">
    <source>
        <dbReference type="ARBA" id="ARBA00023163"/>
    </source>
</evidence>
<dbReference type="OrthoDB" id="295274at2759"/>
<dbReference type="PANTHER" id="PTHR19304">
    <property type="entry name" value="CYCLIC-AMP RESPONSE ELEMENT BINDING PROTEIN"/>
    <property type="match status" value="1"/>
</dbReference>
<dbReference type="InterPro" id="IPR051027">
    <property type="entry name" value="bZIP_transcription_factors"/>
</dbReference>
<feature type="domain" description="BZIP" evidence="8">
    <location>
        <begin position="549"/>
        <end position="612"/>
    </location>
</feature>
<feature type="compositionally biased region" description="Polar residues" evidence="7">
    <location>
        <begin position="92"/>
        <end position="102"/>
    </location>
</feature>
<keyword evidence="2" id="KW-0805">Transcription regulation</keyword>
<evidence type="ECO:0000313" key="10">
    <source>
        <dbReference type="Proteomes" id="UP000027361"/>
    </source>
</evidence>
<dbReference type="OMA" id="GGPRPHE"/>
<dbReference type="PROSITE" id="PS50217">
    <property type="entry name" value="BZIP"/>
    <property type="match status" value="1"/>
</dbReference>
<dbReference type="Pfam" id="PF00170">
    <property type="entry name" value="bZIP_1"/>
    <property type="match status" value="1"/>
</dbReference>
<accession>A0A066WP19</accession>
<evidence type="ECO:0000256" key="5">
    <source>
        <dbReference type="ARBA" id="ARBA00023242"/>
    </source>
</evidence>
<feature type="region of interest" description="Disordered" evidence="7">
    <location>
        <begin position="285"/>
        <end position="307"/>
    </location>
</feature>
<dbReference type="SUPFAM" id="SSF57959">
    <property type="entry name" value="Leucine zipper domain"/>
    <property type="match status" value="1"/>
</dbReference>
<dbReference type="GO" id="GO:0003677">
    <property type="term" value="F:DNA binding"/>
    <property type="evidence" value="ECO:0007669"/>
    <property type="project" value="UniProtKB-KW"/>
</dbReference>
<feature type="compositionally biased region" description="Low complexity" evidence="7">
    <location>
        <begin position="411"/>
        <end position="425"/>
    </location>
</feature>
<feature type="compositionally biased region" description="Polar residues" evidence="7">
    <location>
        <begin position="719"/>
        <end position="730"/>
    </location>
</feature>
<dbReference type="RefSeq" id="XP_013245598.1">
    <property type="nucleotide sequence ID" value="XM_013390144.1"/>
</dbReference>
<reference evidence="9 10" key="1">
    <citation type="submission" date="2014-05" db="EMBL/GenBank/DDBJ databases">
        <title>Draft genome sequence of a rare smut relative, Tilletiaria anomala UBC 951.</title>
        <authorList>
            <consortium name="DOE Joint Genome Institute"/>
            <person name="Toome M."/>
            <person name="Kuo A."/>
            <person name="Henrissat B."/>
            <person name="Lipzen A."/>
            <person name="Tritt A."/>
            <person name="Yoshinaga Y."/>
            <person name="Zane M."/>
            <person name="Barry K."/>
            <person name="Grigoriev I.V."/>
            <person name="Spatafora J.W."/>
            <person name="Aimea M.C."/>
        </authorList>
    </citation>
    <scope>NUCLEOTIDE SEQUENCE [LARGE SCALE GENOMIC DNA]</scope>
    <source>
        <strain evidence="9 10">UBC 951</strain>
    </source>
</reference>
<feature type="compositionally biased region" description="Low complexity" evidence="7">
    <location>
        <begin position="506"/>
        <end position="529"/>
    </location>
</feature>
<feature type="region of interest" description="Disordered" evidence="7">
    <location>
        <begin position="447"/>
        <end position="553"/>
    </location>
</feature>
<dbReference type="EMBL" id="JMSN01000007">
    <property type="protein sequence ID" value="KDN52759.1"/>
    <property type="molecule type" value="Genomic_DNA"/>
</dbReference>